<dbReference type="NCBIfam" id="TIGR01144">
    <property type="entry name" value="ATP_synt_b"/>
    <property type="match status" value="1"/>
</dbReference>
<evidence type="ECO:0000256" key="13">
    <source>
        <dbReference type="HAMAP-Rule" id="MF_01398"/>
    </source>
</evidence>
<accession>A0A174ZF43</accession>
<reference evidence="16 17" key="1">
    <citation type="submission" date="2015-09" db="EMBL/GenBank/DDBJ databases">
        <authorList>
            <consortium name="Pathogen Informatics"/>
        </authorList>
    </citation>
    <scope>NUCLEOTIDE SEQUENCE [LARGE SCALE GENOMIC DNA]</scope>
    <source>
        <strain evidence="16 17">2789STDY5834928</strain>
    </source>
</reference>
<dbReference type="SUPFAM" id="SSF81573">
    <property type="entry name" value="F1F0 ATP synthase subunit B, membrane domain"/>
    <property type="match status" value="1"/>
</dbReference>
<dbReference type="HAMAP" id="MF_01398">
    <property type="entry name" value="ATP_synth_b_bprime"/>
    <property type="match status" value="1"/>
</dbReference>
<feature type="coiled-coil region" evidence="15">
    <location>
        <begin position="50"/>
        <end position="146"/>
    </location>
</feature>
<dbReference type="InterPro" id="IPR028987">
    <property type="entry name" value="ATP_synth_B-like_membr_sf"/>
</dbReference>
<dbReference type="PANTHER" id="PTHR33445:SF1">
    <property type="entry name" value="ATP SYNTHASE SUBUNIT B"/>
    <property type="match status" value="1"/>
</dbReference>
<dbReference type="PANTHER" id="PTHR33445">
    <property type="entry name" value="ATP SYNTHASE SUBUNIT B', CHLOROPLASTIC"/>
    <property type="match status" value="1"/>
</dbReference>
<dbReference type="AlphaFoldDB" id="A0A174ZF43"/>
<comment type="subunit">
    <text evidence="13">F-type ATPases have 2 components, F(1) - the catalytic core - and F(0) - the membrane proton channel. F(1) has five subunits: alpha(3), beta(3), gamma(1), delta(1), epsilon(1). F(0) has three main subunits: a(1), b(2) and c(10-14). The alpha and beta chains form an alternating ring which encloses part of the gamma chain. F(1) is attached to F(0) by a central stalk formed by the gamma and epsilon chains, while a peripheral stalk is formed by the delta and b chains.</text>
</comment>
<dbReference type="Proteomes" id="UP000095662">
    <property type="component" value="Unassembled WGS sequence"/>
</dbReference>
<evidence type="ECO:0000256" key="12">
    <source>
        <dbReference type="ARBA" id="ARBA00037847"/>
    </source>
</evidence>
<evidence type="ECO:0000313" key="17">
    <source>
        <dbReference type="Proteomes" id="UP000095662"/>
    </source>
</evidence>
<dbReference type="STRING" id="39492.ERS852540_01192"/>
<evidence type="ECO:0000313" key="16">
    <source>
        <dbReference type="EMBL" id="CUQ85915.1"/>
    </source>
</evidence>
<comment type="subcellular location">
    <subcellularLocation>
        <location evidence="13">Cell membrane</location>
        <topology evidence="13">Single-pass membrane protein</topology>
    </subcellularLocation>
    <subcellularLocation>
        <location evidence="12">Endomembrane system</location>
        <topology evidence="12">Single-pass membrane protein</topology>
    </subcellularLocation>
</comment>
<evidence type="ECO:0000256" key="10">
    <source>
        <dbReference type="ARBA" id="ARBA00023310"/>
    </source>
</evidence>
<keyword evidence="4 13" id="KW-0138">CF(0)</keyword>
<dbReference type="GO" id="GO:0046933">
    <property type="term" value="F:proton-transporting ATP synthase activity, rotational mechanism"/>
    <property type="evidence" value="ECO:0007669"/>
    <property type="project" value="UniProtKB-UniRule"/>
</dbReference>
<keyword evidence="15" id="KW-0175">Coiled coil</keyword>
<evidence type="ECO:0000256" key="4">
    <source>
        <dbReference type="ARBA" id="ARBA00022547"/>
    </source>
</evidence>
<protein>
    <recommendedName>
        <fullName evidence="13">ATP synthase subunit b</fullName>
    </recommendedName>
    <alternativeName>
        <fullName evidence="13">ATP synthase F(0) sector subunit b</fullName>
    </alternativeName>
    <alternativeName>
        <fullName evidence="13">ATPase subunit I</fullName>
    </alternativeName>
    <alternativeName>
        <fullName evidence="13">F-type ATPase subunit b</fullName>
        <shortName evidence="13">F-ATPase subunit b</shortName>
    </alternativeName>
</protein>
<dbReference type="EMBL" id="CZBY01000008">
    <property type="protein sequence ID" value="CUQ85915.1"/>
    <property type="molecule type" value="Genomic_DNA"/>
</dbReference>
<dbReference type="InterPro" id="IPR050059">
    <property type="entry name" value="ATP_synthase_B_chain"/>
</dbReference>
<dbReference type="InterPro" id="IPR002146">
    <property type="entry name" value="ATP_synth_b/b'su_bac/chlpt"/>
</dbReference>
<dbReference type="InterPro" id="IPR005864">
    <property type="entry name" value="ATP_synth_F0_bsu_bac"/>
</dbReference>
<comment type="similarity">
    <text evidence="1 13 14">Belongs to the ATPase B chain family.</text>
</comment>
<evidence type="ECO:0000256" key="5">
    <source>
        <dbReference type="ARBA" id="ARBA00022692"/>
    </source>
</evidence>
<dbReference type="GO" id="GO:0005886">
    <property type="term" value="C:plasma membrane"/>
    <property type="evidence" value="ECO:0007669"/>
    <property type="project" value="UniProtKB-SubCell"/>
</dbReference>
<dbReference type="GO" id="GO:0045259">
    <property type="term" value="C:proton-transporting ATP synthase complex"/>
    <property type="evidence" value="ECO:0007669"/>
    <property type="project" value="UniProtKB-KW"/>
</dbReference>
<evidence type="ECO:0000256" key="2">
    <source>
        <dbReference type="ARBA" id="ARBA00022448"/>
    </source>
</evidence>
<dbReference type="CDD" id="cd06503">
    <property type="entry name" value="ATP-synt_Fo_b"/>
    <property type="match status" value="1"/>
</dbReference>
<gene>
    <name evidence="13 16" type="primary">atpF</name>
    <name evidence="16" type="ORF">ERS852540_01192</name>
</gene>
<dbReference type="GO" id="GO:0012505">
    <property type="term" value="C:endomembrane system"/>
    <property type="evidence" value="ECO:0007669"/>
    <property type="project" value="UniProtKB-SubCell"/>
</dbReference>
<dbReference type="Pfam" id="PF00430">
    <property type="entry name" value="ATP-synt_B"/>
    <property type="match status" value="1"/>
</dbReference>
<organism evidence="16 17">
    <name type="scientific">[Eubacterium] siraeum</name>
    <dbReference type="NCBI Taxonomy" id="39492"/>
    <lineage>
        <taxon>Bacteria</taxon>
        <taxon>Bacillati</taxon>
        <taxon>Bacillota</taxon>
        <taxon>Clostridia</taxon>
        <taxon>Eubacteriales</taxon>
        <taxon>Oscillospiraceae</taxon>
        <taxon>Oscillospiraceae incertae sedis</taxon>
    </lineage>
</organism>
<evidence type="ECO:0000256" key="11">
    <source>
        <dbReference type="ARBA" id="ARBA00025198"/>
    </source>
</evidence>
<comment type="function">
    <text evidence="11 13">F(1)F(0) ATP synthase produces ATP from ADP in the presence of a proton or sodium gradient. F-type ATPases consist of two structural domains, F(1) containing the extramembraneous catalytic core and F(0) containing the membrane proton channel, linked together by a central stalk and a peripheral stalk. During catalysis, ATP synthesis in the catalytic domain of F(1) is coupled via a rotary mechanism of the central stalk subunits to proton translocation.</text>
</comment>
<keyword evidence="10 13" id="KW-0066">ATP synthesis</keyword>
<keyword evidence="5 13" id="KW-0812">Transmembrane</keyword>
<keyword evidence="2 13" id="KW-0813">Transport</keyword>
<evidence type="ECO:0000256" key="8">
    <source>
        <dbReference type="ARBA" id="ARBA00023065"/>
    </source>
</evidence>
<evidence type="ECO:0000256" key="1">
    <source>
        <dbReference type="ARBA" id="ARBA00005513"/>
    </source>
</evidence>
<keyword evidence="8 13" id="KW-0406">Ion transport</keyword>
<evidence type="ECO:0000256" key="6">
    <source>
        <dbReference type="ARBA" id="ARBA00022781"/>
    </source>
</evidence>
<feature type="transmembrane region" description="Helical" evidence="13">
    <location>
        <begin position="27"/>
        <end position="46"/>
    </location>
</feature>
<keyword evidence="7 13" id="KW-1133">Transmembrane helix</keyword>
<evidence type="ECO:0000256" key="7">
    <source>
        <dbReference type="ARBA" id="ARBA00022989"/>
    </source>
</evidence>
<keyword evidence="6 13" id="KW-0375">Hydrogen ion transport</keyword>
<keyword evidence="9 13" id="KW-0472">Membrane</keyword>
<sequence>MTDMLRIAEEAAEQAKFSLVSIDLNTIVFTLINTLIIVLLYFFFLHKPVCKILDERAKTVNKDMDDAQKAKEEAAAVKADYEHRLETSKEEAARIVADATKKAQAREDEIISAANEEAASVKQRAEESIEREKKRAVNEIKEEISDMVVMAASKVAEKEINAQDNEKIIDSVLSQIGKEN</sequence>
<dbReference type="GO" id="GO:0046961">
    <property type="term" value="F:proton-transporting ATPase activity, rotational mechanism"/>
    <property type="evidence" value="ECO:0007669"/>
    <property type="project" value="TreeGrafter"/>
</dbReference>
<comment type="function">
    <text evidence="13">Component of the F(0) channel, it forms part of the peripheral stalk, linking F(1) to F(0).</text>
</comment>
<keyword evidence="3 13" id="KW-1003">Cell membrane</keyword>
<evidence type="ECO:0000256" key="14">
    <source>
        <dbReference type="RuleBase" id="RU003848"/>
    </source>
</evidence>
<evidence type="ECO:0000256" key="9">
    <source>
        <dbReference type="ARBA" id="ARBA00023136"/>
    </source>
</evidence>
<name>A0A174ZF43_9FIRM</name>
<evidence type="ECO:0000256" key="3">
    <source>
        <dbReference type="ARBA" id="ARBA00022475"/>
    </source>
</evidence>
<proteinExistence type="inferred from homology"/>
<dbReference type="Gene3D" id="6.10.250.1580">
    <property type="match status" value="1"/>
</dbReference>
<evidence type="ECO:0000256" key="15">
    <source>
        <dbReference type="SAM" id="Coils"/>
    </source>
</evidence>